<protein>
    <submittedName>
        <fullName evidence="1">Uncharacterized protein</fullName>
    </submittedName>
</protein>
<comment type="caution">
    <text evidence="1">The sequence shown here is derived from an EMBL/GenBank/DDBJ whole genome shotgun (WGS) entry which is preliminary data.</text>
</comment>
<gene>
    <name evidence="1" type="ORF">AVEN_243725_1</name>
</gene>
<dbReference type="Proteomes" id="UP000499080">
    <property type="component" value="Unassembled WGS sequence"/>
</dbReference>
<name>A0A4Y2A5R2_ARAVE</name>
<evidence type="ECO:0000313" key="1">
    <source>
        <dbReference type="EMBL" id="GBL74887.1"/>
    </source>
</evidence>
<accession>A0A4Y2A5R2</accession>
<dbReference type="EMBL" id="BGPR01000006">
    <property type="protein sequence ID" value="GBL74887.1"/>
    <property type="molecule type" value="Genomic_DNA"/>
</dbReference>
<dbReference type="AlphaFoldDB" id="A0A4Y2A5R2"/>
<organism evidence="1 2">
    <name type="scientific">Araneus ventricosus</name>
    <name type="common">Orbweaver spider</name>
    <name type="synonym">Epeira ventricosa</name>
    <dbReference type="NCBI Taxonomy" id="182803"/>
    <lineage>
        <taxon>Eukaryota</taxon>
        <taxon>Metazoa</taxon>
        <taxon>Ecdysozoa</taxon>
        <taxon>Arthropoda</taxon>
        <taxon>Chelicerata</taxon>
        <taxon>Arachnida</taxon>
        <taxon>Araneae</taxon>
        <taxon>Araneomorphae</taxon>
        <taxon>Entelegynae</taxon>
        <taxon>Araneoidea</taxon>
        <taxon>Araneidae</taxon>
        <taxon>Araneus</taxon>
    </lineage>
</organism>
<evidence type="ECO:0000313" key="2">
    <source>
        <dbReference type="Proteomes" id="UP000499080"/>
    </source>
</evidence>
<sequence length="104" mass="11303">MNVKCACSLRTSSRRDASAAVDYCYDLGLGSGAFQIRNPIPLKIHRVWGLLIAKSCVLVKRPPAGVVRKLGKGSECRPGHLTGVQNYEVRPKMGIVLLQKGTLI</sequence>
<keyword evidence="2" id="KW-1185">Reference proteome</keyword>
<proteinExistence type="predicted"/>
<reference evidence="1 2" key="1">
    <citation type="journal article" date="2019" name="Sci. Rep.">
        <title>Orb-weaving spider Araneus ventricosus genome elucidates the spidroin gene catalogue.</title>
        <authorList>
            <person name="Kono N."/>
            <person name="Nakamura H."/>
            <person name="Ohtoshi R."/>
            <person name="Moran D.A.P."/>
            <person name="Shinohara A."/>
            <person name="Yoshida Y."/>
            <person name="Fujiwara M."/>
            <person name="Mori M."/>
            <person name="Tomita M."/>
            <person name="Arakawa K."/>
        </authorList>
    </citation>
    <scope>NUCLEOTIDE SEQUENCE [LARGE SCALE GENOMIC DNA]</scope>
</reference>